<keyword evidence="5" id="KW-1185">Reference proteome</keyword>
<feature type="transmembrane region" description="Helical" evidence="3">
    <location>
        <begin position="366"/>
        <end position="384"/>
    </location>
</feature>
<reference evidence="4 5" key="1">
    <citation type="journal article" date="2011" name="Stand. Genomic Sci.">
        <title>Complete genome sequence of Syntrophobotulus glycolicus type strain (FlGlyR).</title>
        <authorList>
            <person name="Han C."/>
            <person name="Mwirichia R."/>
            <person name="Chertkov O."/>
            <person name="Held B."/>
            <person name="Lapidus A."/>
            <person name="Nolan M."/>
            <person name="Lucas S."/>
            <person name="Hammon N."/>
            <person name="Deshpande S."/>
            <person name="Cheng J.F."/>
            <person name="Tapia R."/>
            <person name="Goodwin L."/>
            <person name="Pitluck S."/>
            <person name="Huntemann M."/>
            <person name="Liolios K."/>
            <person name="Ivanova N."/>
            <person name="Pagani I."/>
            <person name="Mavromatis K."/>
            <person name="Ovchinikova G."/>
            <person name="Pati A."/>
            <person name="Chen A."/>
            <person name="Palaniappan K."/>
            <person name="Land M."/>
            <person name="Hauser L."/>
            <person name="Brambilla E.M."/>
            <person name="Rohde M."/>
            <person name="Spring S."/>
            <person name="Sikorski J."/>
            <person name="Goker M."/>
            <person name="Woyke T."/>
            <person name="Bristow J."/>
            <person name="Eisen J.A."/>
            <person name="Markowitz V."/>
            <person name="Hugenholtz P."/>
            <person name="Kyrpides N.C."/>
            <person name="Klenk H.P."/>
            <person name="Detter J.C."/>
        </authorList>
    </citation>
    <scope>NUCLEOTIDE SEQUENCE [LARGE SCALE GENOMIC DNA]</scope>
    <source>
        <strain evidence="5">DSM 8271 / FlGlyR</strain>
    </source>
</reference>
<feature type="transmembrane region" description="Helical" evidence="3">
    <location>
        <begin position="447"/>
        <end position="473"/>
    </location>
</feature>
<keyword evidence="3" id="KW-1133">Transmembrane helix</keyword>
<keyword evidence="3" id="KW-0812">Transmembrane</keyword>
<evidence type="ECO:0000313" key="5">
    <source>
        <dbReference type="Proteomes" id="UP000007488"/>
    </source>
</evidence>
<dbReference type="eggNOG" id="COG0697">
    <property type="taxonomic scope" value="Bacteria"/>
</dbReference>
<dbReference type="PANTHER" id="PTHR22550">
    <property type="entry name" value="SPORE GERMINATION PROTEIN"/>
    <property type="match status" value="1"/>
</dbReference>
<dbReference type="PANTHER" id="PTHR22550:SF5">
    <property type="entry name" value="LEUCINE ZIPPER PROTEIN 4"/>
    <property type="match status" value="1"/>
</dbReference>
<feature type="transmembrane region" description="Helical" evidence="3">
    <location>
        <begin position="414"/>
        <end position="435"/>
    </location>
</feature>
<sequence length="527" mass="59326">MKNNRDYPVFQGDSALFKTIRKMIRKINQYSPDKNKRIQGRTNNTFSRIPSTINKSKEAFQKEFKNSGDLILAEFQTTGNIRGLSVYLDGMINKDIINRDILGPLIRNYKVEKEDPRKYITAANIKYTENIKQAVQEILKGNTVILLEGLDAVYIVDSKGWDKRAVEQPDVESVIRGPREGFVESIRVNTSLIRRKIKNNHLIFENIVLGKETKTDLCIGYIEGIVNKEVLGEVKRRIGQIDTDAILETGYIEQYIEDEPFSIFPTVGNTQKPDVAAAKLLEGRVIILCDGTPHALTIPYTFIEGIQTSEDYFLRPYQASFLRIIRFLSFSISVMLPSLYVALTTFHHEMIPTVLLVSMAGAREGIPLPSLVECFVMIFMFEILRESGTRLPRPIGSAISIVGALIIGESAVKAGLVSTPMVIITALTAVTSFALPTLTESITFYRFIFLFLGGFMGLYGIVSGLFIGIAHAVSLRSFGVPYTTSFAPINKGELKDSIIRYPLWMLKKRPESVVKENIRRQDNTRKK</sequence>
<feature type="transmembrane region" description="Helical" evidence="3">
    <location>
        <begin position="324"/>
        <end position="346"/>
    </location>
</feature>
<dbReference type="InterPro" id="IPR050768">
    <property type="entry name" value="UPF0353/GerABKA_families"/>
</dbReference>
<evidence type="ECO:0000256" key="2">
    <source>
        <dbReference type="ARBA" id="ARBA00023136"/>
    </source>
</evidence>
<dbReference type="PIRSF" id="PIRSF005690">
    <property type="entry name" value="GerBA"/>
    <property type="match status" value="1"/>
</dbReference>
<evidence type="ECO:0000313" key="4">
    <source>
        <dbReference type="EMBL" id="ADY56681.1"/>
    </source>
</evidence>
<gene>
    <name evidence="4" type="ordered locus">Sgly_2394</name>
</gene>
<dbReference type="Proteomes" id="UP000007488">
    <property type="component" value="Chromosome"/>
</dbReference>
<dbReference type="AlphaFoldDB" id="F0SUW5"/>
<reference evidence="5" key="2">
    <citation type="submission" date="2011-02" db="EMBL/GenBank/DDBJ databases">
        <title>The complete genome of Syntrophobotulus glycolicus DSM 8271.</title>
        <authorList>
            <person name="Lucas S."/>
            <person name="Copeland A."/>
            <person name="Lapidus A."/>
            <person name="Bruce D."/>
            <person name="Goodwin L."/>
            <person name="Pitluck S."/>
            <person name="Kyrpides N."/>
            <person name="Mavromatis K."/>
            <person name="Pagani I."/>
            <person name="Ivanova N."/>
            <person name="Mikhailova N."/>
            <person name="Chertkov O."/>
            <person name="Held B."/>
            <person name="Detter J.C."/>
            <person name="Tapia R."/>
            <person name="Han C."/>
            <person name="Land M."/>
            <person name="Hauser L."/>
            <person name="Markowitz V."/>
            <person name="Cheng J.-F."/>
            <person name="Hugenholtz P."/>
            <person name="Woyke T."/>
            <person name="Wu D."/>
            <person name="Spring S."/>
            <person name="Schroeder M."/>
            <person name="Brambilla E."/>
            <person name="Klenk H.-P."/>
            <person name="Eisen J.A."/>
        </authorList>
    </citation>
    <scope>NUCLEOTIDE SEQUENCE [LARGE SCALE GENOMIC DNA]</scope>
    <source>
        <strain evidence="5">DSM 8271 / FlGlyR</strain>
    </source>
</reference>
<comment type="similarity">
    <text evidence="1">Belongs to the GerABKA family.</text>
</comment>
<evidence type="ECO:0000256" key="3">
    <source>
        <dbReference type="SAM" id="Phobius"/>
    </source>
</evidence>
<dbReference type="EMBL" id="CP002547">
    <property type="protein sequence ID" value="ADY56681.1"/>
    <property type="molecule type" value="Genomic_DNA"/>
</dbReference>
<dbReference type="GO" id="GO:0016020">
    <property type="term" value="C:membrane"/>
    <property type="evidence" value="ECO:0007669"/>
    <property type="project" value="InterPro"/>
</dbReference>
<proteinExistence type="inferred from homology"/>
<organism evidence="4 5">
    <name type="scientific">Syntrophobotulus glycolicus (strain DSM 8271 / FlGlyR)</name>
    <dbReference type="NCBI Taxonomy" id="645991"/>
    <lineage>
        <taxon>Bacteria</taxon>
        <taxon>Bacillati</taxon>
        <taxon>Bacillota</taxon>
        <taxon>Clostridia</taxon>
        <taxon>Eubacteriales</taxon>
        <taxon>Desulfitobacteriaceae</taxon>
        <taxon>Syntrophobotulus</taxon>
    </lineage>
</organism>
<dbReference type="STRING" id="645991.Sgly_2394"/>
<accession>F0SUW5</accession>
<name>F0SUW5_SYNGF</name>
<dbReference type="Pfam" id="PF03323">
    <property type="entry name" value="GerA"/>
    <property type="match status" value="1"/>
</dbReference>
<keyword evidence="2 3" id="KW-0472">Membrane</keyword>
<dbReference type="InterPro" id="IPR004995">
    <property type="entry name" value="Spore_Ger"/>
</dbReference>
<dbReference type="HOGENOM" id="CLU_021639_4_1_9"/>
<evidence type="ECO:0000256" key="1">
    <source>
        <dbReference type="ARBA" id="ARBA00005278"/>
    </source>
</evidence>
<dbReference type="GO" id="GO:0009847">
    <property type="term" value="P:spore germination"/>
    <property type="evidence" value="ECO:0007669"/>
    <property type="project" value="InterPro"/>
</dbReference>
<protein>
    <submittedName>
        <fullName evidence="4">GerA spore germination protein</fullName>
    </submittedName>
</protein>
<dbReference type="KEGG" id="sgy:Sgly_2394"/>